<keyword evidence="3" id="KW-1133">Transmembrane helix</keyword>
<dbReference type="AlphaFoldDB" id="A0A1Y1X5W8"/>
<dbReference type="InterPro" id="IPR002509">
    <property type="entry name" value="NODB_dom"/>
</dbReference>
<dbReference type="PROSITE" id="PS51677">
    <property type="entry name" value="NODB"/>
    <property type="match status" value="1"/>
</dbReference>
<evidence type="ECO:0000256" key="1">
    <source>
        <dbReference type="ARBA" id="ARBA00022723"/>
    </source>
</evidence>
<dbReference type="CDD" id="cd10917">
    <property type="entry name" value="CE4_NodB_like_6s_7s"/>
    <property type="match status" value="1"/>
</dbReference>
<accession>A0A1Y1X5W8</accession>
<name>A0A1Y1X5W8_9FUNG</name>
<keyword evidence="6" id="KW-1185">Reference proteome</keyword>
<evidence type="ECO:0000256" key="3">
    <source>
        <dbReference type="SAM" id="Phobius"/>
    </source>
</evidence>
<dbReference type="GO" id="GO:0004099">
    <property type="term" value="F:chitin deacetylase activity"/>
    <property type="evidence" value="ECO:0007669"/>
    <property type="project" value="UniProtKB-ARBA"/>
</dbReference>
<dbReference type="Gene3D" id="3.20.20.370">
    <property type="entry name" value="Glycoside hydrolase/deacetylase"/>
    <property type="match status" value="1"/>
</dbReference>
<evidence type="ECO:0000313" key="6">
    <source>
        <dbReference type="Proteomes" id="UP000193944"/>
    </source>
</evidence>
<dbReference type="STRING" id="1754192.A0A1Y1X5W8"/>
<dbReference type="InterPro" id="IPR050248">
    <property type="entry name" value="Polysacc_deacetylase_ArnD"/>
</dbReference>
<keyword evidence="3" id="KW-0472">Membrane</keyword>
<keyword evidence="1" id="KW-0479">Metal-binding</keyword>
<evidence type="ECO:0000259" key="4">
    <source>
        <dbReference type="PROSITE" id="PS51677"/>
    </source>
</evidence>
<dbReference type="InterPro" id="IPR011330">
    <property type="entry name" value="Glyco_hydro/deAcase_b/a-brl"/>
</dbReference>
<dbReference type="GO" id="GO:0005975">
    <property type="term" value="P:carbohydrate metabolic process"/>
    <property type="evidence" value="ECO:0007669"/>
    <property type="project" value="InterPro"/>
</dbReference>
<reference evidence="5 6" key="2">
    <citation type="submission" date="2016-08" db="EMBL/GenBank/DDBJ databases">
        <title>Pervasive Adenine N6-methylation of Active Genes in Fungi.</title>
        <authorList>
            <consortium name="DOE Joint Genome Institute"/>
            <person name="Mondo S.J."/>
            <person name="Dannebaum R.O."/>
            <person name="Kuo R.C."/>
            <person name="Labutti K."/>
            <person name="Haridas S."/>
            <person name="Kuo A."/>
            <person name="Salamov A."/>
            <person name="Ahrendt S.R."/>
            <person name="Lipzen A."/>
            <person name="Sullivan W."/>
            <person name="Andreopoulos W.B."/>
            <person name="Clum A."/>
            <person name="Lindquist E."/>
            <person name="Daum C."/>
            <person name="Ramamoorthy G.K."/>
            <person name="Gryganskyi A."/>
            <person name="Culley D."/>
            <person name="Magnuson J.K."/>
            <person name="James T.Y."/>
            <person name="O'Malley M.A."/>
            <person name="Stajich J.E."/>
            <person name="Spatafora J.W."/>
            <person name="Visel A."/>
            <person name="Grigoriev I.V."/>
        </authorList>
    </citation>
    <scope>NUCLEOTIDE SEQUENCE [LARGE SCALE GENOMIC DNA]</scope>
    <source>
        <strain evidence="5 6">S4</strain>
    </source>
</reference>
<feature type="domain" description="NodB homology" evidence="4">
    <location>
        <begin position="54"/>
        <end position="287"/>
    </location>
</feature>
<comment type="caution">
    <text evidence="5">The sequence shown here is derived from an EMBL/GenBank/DDBJ whole genome shotgun (WGS) entry which is preliminary data.</text>
</comment>
<feature type="transmembrane region" description="Helical" evidence="3">
    <location>
        <begin position="6"/>
        <end position="26"/>
    </location>
</feature>
<organism evidence="5 6">
    <name type="scientific">Anaeromyces robustus</name>
    <dbReference type="NCBI Taxonomy" id="1754192"/>
    <lineage>
        <taxon>Eukaryota</taxon>
        <taxon>Fungi</taxon>
        <taxon>Fungi incertae sedis</taxon>
        <taxon>Chytridiomycota</taxon>
        <taxon>Chytridiomycota incertae sedis</taxon>
        <taxon>Neocallimastigomycetes</taxon>
        <taxon>Neocallimastigales</taxon>
        <taxon>Neocallimastigaceae</taxon>
        <taxon>Anaeromyces</taxon>
    </lineage>
</organism>
<dbReference type="SUPFAM" id="SSF88713">
    <property type="entry name" value="Glycoside hydrolase/deacetylase"/>
    <property type="match status" value="1"/>
</dbReference>
<dbReference type="OrthoDB" id="407355at2759"/>
<dbReference type="GO" id="GO:0016020">
    <property type="term" value="C:membrane"/>
    <property type="evidence" value="ECO:0007669"/>
    <property type="project" value="TreeGrafter"/>
</dbReference>
<evidence type="ECO:0000256" key="2">
    <source>
        <dbReference type="ARBA" id="ARBA00022801"/>
    </source>
</evidence>
<keyword evidence="2 5" id="KW-0378">Hydrolase</keyword>
<dbReference type="Pfam" id="PF01522">
    <property type="entry name" value="Polysacc_deac_1"/>
    <property type="match status" value="1"/>
</dbReference>
<proteinExistence type="predicted"/>
<feature type="transmembrane region" description="Helical" evidence="3">
    <location>
        <begin position="268"/>
        <end position="286"/>
    </location>
</feature>
<dbReference type="EMBL" id="MCFG01000124">
    <property type="protein sequence ID" value="ORX81193.1"/>
    <property type="molecule type" value="Genomic_DNA"/>
</dbReference>
<reference evidence="5 6" key="1">
    <citation type="submission" date="2016-08" db="EMBL/GenBank/DDBJ databases">
        <title>A Parts List for Fungal Cellulosomes Revealed by Comparative Genomics.</title>
        <authorList>
            <consortium name="DOE Joint Genome Institute"/>
            <person name="Haitjema C.H."/>
            <person name="Gilmore S.P."/>
            <person name="Henske J.K."/>
            <person name="Solomon K.V."/>
            <person name="De Groot R."/>
            <person name="Kuo A."/>
            <person name="Mondo S.J."/>
            <person name="Salamov A.A."/>
            <person name="Labutti K."/>
            <person name="Zhao Z."/>
            <person name="Chiniquy J."/>
            <person name="Barry K."/>
            <person name="Brewer H.M."/>
            <person name="Purvine S.O."/>
            <person name="Wright A.T."/>
            <person name="Boxma B."/>
            <person name="Van Alen T."/>
            <person name="Hackstein J.H."/>
            <person name="Baker S.E."/>
            <person name="Grigoriev I.V."/>
            <person name="O'Malley M.A."/>
        </authorList>
    </citation>
    <scope>NUCLEOTIDE SEQUENCE [LARGE SCALE GENOMIC DNA]</scope>
    <source>
        <strain evidence="5 6">S4</strain>
    </source>
</reference>
<dbReference type="Proteomes" id="UP000193944">
    <property type="component" value="Unassembled WGS sequence"/>
</dbReference>
<protein>
    <submittedName>
        <fullName evidence="5">Glycoside hydrolase/deacetylase</fullName>
    </submittedName>
</protein>
<sequence>MASNKLNSFRITVILVVFVILCYVDWSPSTTKRAKRSPIGTYSTPVFDKCLNNGDIAITFDNGPSETTEAILKTLKDNNIKATFHLSPSNVSKNVELAKKIMENGHVIGLFYDISKEQVKELSSEGLKNEIEKEAKIIKDALDVNPYFIRFSTGLESESNLVKVADELGFIITIGNIQIKGTDSPSTLASSYINKIEDNYNVEQKVYPKFIDSNQEGLINVSEAWEEIAPKLKKYNIKPVTLDVCFGIKEQYRSNTFGNSKSASNSKAIYSFSTIILSIFLVTFFLL</sequence>
<evidence type="ECO:0000313" key="5">
    <source>
        <dbReference type="EMBL" id="ORX81193.1"/>
    </source>
</evidence>
<keyword evidence="3" id="KW-0812">Transmembrane</keyword>
<gene>
    <name evidence="5" type="ORF">BCR32DRAFT_293401</name>
</gene>
<dbReference type="PANTHER" id="PTHR10587">
    <property type="entry name" value="GLYCOSYL TRANSFERASE-RELATED"/>
    <property type="match status" value="1"/>
</dbReference>
<dbReference type="PANTHER" id="PTHR10587:SF133">
    <property type="entry name" value="CHITIN DEACETYLASE 1-RELATED"/>
    <property type="match status" value="1"/>
</dbReference>
<dbReference type="GO" id="GO:0046872">
    <property type="term" value="F:metal ion binding"/>
    <property type="evidence" value="ECO:0007669"/>
    <property type="project" value="UniProtKB-KW"/>
</dbReference>
<dbReference type="GO" id="GO:0009272">
    <property type="term" value="P:fungal-type cell wall biogenesis"/>
    <property type="evidence" value="ECO:0007669"/>
    <property type="project" value="UniProtKB-ARBA"/>
</dbReference>